<evidence type="ECO:0000256" key="2">
    <source>
        <dbReference type="SAM" id="SignalP"/>
    </source>
</evidence>
<name>A0ABW9RKS8_9BACT</name>
<keyword evidence="2" id="KW-0732">Signal</keyword>
<dbReference type="InterPro" id="IPR005181">
    <property type="entry name" value="SASA"/>
</dbReference>
<keyword evidence="1" id="KW-0378">Hydrolase</keyword>
<dbReference type="Proteomes" id="UP000798808">
    <property type="component" value="Unassembled WGS sequence"/>
</dbReference>
<dbReference type="InterPro" id="IPR039329">
    <property type="entry name" value="SIAE"/>
</dbReference>
<proteinExistence type="predicted"/>
<sequence>MNKIKYCTLIILLLAANTSFSNVTLPAFFSDHMVLQQNAEVKLWGWGNPMEEITVTTSWDTAEVKTKADRHANWQVLLKTPKAGGPYTITIKGYNQVVLTDILIGEVWLCSGQSNMEWTPSSGITNGEEAIKNADQPEIRFFNVVKNSAENPQLDLKGEWQVCTPNTMQYSSAVAYFFGKKLHENLNVPIGLVNSSWGGTPAETWMPQEVIHADKTLEEASKKLGADVWCPSEPGRTYNAMIAPLVGFKVAGVIWYQGETNTGNADTYQHTFSALIQSWRNDWGQEFPFYYAQIAPFEYGAPEIGVKVRDAQRRTLAVPHTGMVMTSDICTTDDIHPRNKLDVGLRFANIALKNHYQTMQGIVEGPLLDSVSFKGKKAYVYFKNSEGLYLKTKDTLFEVAGADRVFHKAKGALKKNMFIVSSDKVSKPKYVRYAWGNTSISNIFNKAHLPASSFTTEKPE</sequence>
<dbReference type="PANTHER" id="PTHR22901">
    <property type="entry name" value="SIALATE O-ACETYLESTERASE"/>
    <property type="match status" value="1"/>
</dbReference>
<organism evidence="4 5">
    <name type="scientific">Fulvivirga kasyanovii</name>
    <dbReference type="NCBI Taxonomy" id="396812"/>
    <lineage>
        <taxon>Bacteria</taxon>
        <taxon>Pseudomonadati</taxon>
        <taxon>Bacteroidota</taxon>
        <taxon>Cytophagia</taxon>
        <taxon>Cytophagales</taxon>
        <taxon>Fulvivirgaceae</taxon>
        <taxon>Fulvivirga</taxon>
    </lineage>
</organism>
<feature type="signal peptide" evidence="2">
    <location>
        <begin position="1"/>
        <end position="21"/>
    </location>
</feature>
<evidence type="ECO:0000313" key="4">
    <source>
        <dbReference type="EMBL" id="MTI23974.1"/>
    </source>
</evidence>
<evidence type="ECO:0000313" key="5">
    <source>
        <dbReference type="Proteomes" id="UP000798808"/>
    </source>
</evidence>
<dbReference type="InterPro" id="IPR036514">
    <property type="entry name" value="SGNH_hydro_sf"/>
</dbReference>
<dbReference type="PANTHER" id="PTHR22901:SF0">
    <property type="entry name" value="SIALATE O-ACETYLESTERASE"/>
    <property type="match status" value="1"/>
</dbReference>
<reference evidence="4 5" key="1">
    <citation type="submission" date="2019-02" db="EMBL/GenBank/DDBJ databases">
        <authorList>
            <person name="Goldberg S.R."/>
            <person name="Haltli B.A."/>
            <person name="Correa H."/>
            <person name="Russell K.G."/>
        </authorList>
    </citation>
    <scope>NUCLEOTIDE SEQUENCE [LARGE SCALE GENOMIC DNA]</scope>
    <source>
        <strain evidence="4 5">JCM 16186</strain>
    </source>
</reference>
<accession>A0ABW9RKS8</accession>
<dbReference type="Pfam" id="PF03629">
    <property type="entry name" value="SASA"/>
    <property type="match status" value="1"/>
</dbReference>
<comment type="caution">
    <text evidence="4">The sequence shown here is derived from an EMBL/GenBank/DDBJ whole genome shotgun (WGS) entry which is preliminary data.</text>
</comment>
<feature type="chain" id="PRO_5047425170" evidence="2">
    <location>
        <begin position="22"/>
        <end position="460"/>
    </location>
</feature>
<evidence type="ECO:0000256" key="1">
    <source>
        <dbReference type="ARBA" id="ARBA00022801"/>
    </source>
</evidence>
<keyword evidence="5" id="KW-1185">Reference proteome</keyword>
<dbReference type="RefSeq" id="WP_155169451.1">
    <property type="nucleotide sequence ID" value="NZ_BAAAFL010000024.1"/>
</dbReference>
<dbReference type="Gene3D" id="3.40.50.1110">
    <property type="entry name" value="SGNH hydrolase"/>
    <property type="match status" value="1"/>
</dbReference>
<evidence type="ECO:0000259" key="3">
    <source>
        <dbReference type="Pfam" id="PF03629"/>
    </source>
</evidence>
<gene>
    <name evidence="4" type="ORF">E1163_03340</name>
</gene>
<dbReference type="EMBL" id="SMLW01000340">
    <property type="protein sequence ID" value="MTI23974.1"/>
    <property type="molecule type" value="Genomic_DNA"/>
</dbReference>
<feature type="domain" description="Sialate O-acetylesterase" evidence="3">
    <location>
        <begin position="106"/>
        <end position="349"/>
    </location>
</feature>
<protein>
    <submittedName>
        <fullName evidence="4">Sialate O-acetylesterase</fullName>
    </submittedName>
</protein>
<dbReference type="SUPFAM" id="SSF52266">
    <property type="entry name" value="SGNH hydrolase"/>
    <property type="match status" value="1"/>
</dbReference>